<feature type="region of interest" description="Disordered" evidence="2">
    <location>
        <begin position="1"/>
        <end position="85"/>
    </location>
</feature>
<proteinExistence type="inferred from homology"/>
<feature type="compositionally biased region" description="Polar residues" evidence="2">
    <location>
        <begin position="276"/>
        <end position="324"/>
    </location>
</feature>
<feature type="compositionally biased region" description="Polar residues" evidence="2">
    <location>
        <begin position="480"/>
        <end position="490"/>
    </location>
</feature>
<organism evidence="4 5">
    <name type="scientific">Hanseniaspora valbyensis NRRL Y-1626</name>
    <dbReference type="NCBI Taxonomy" id="766949"/>
    <lineage>
        <taxon>Eukaryota</taxon>
        <taxon>Fungi</taxon>
        <taxon>Dikarya</taxon>
        <taxon>Ascomycota</taxon>
        <taxon>Saccharomycotina</taxon>
        <taxon>Saccharomycetes</taxon>
        <taxon>Saccharomycodales</taxon>
        <taxon>Saccharomycodaceae</taxon>
        <taxon>Hanseniaspora</taxon>
    </lineage>
</organism>
<protein>
    <submittedName>
        <fullName evidence="4">Flavo protein-domain-containing protein</fullName>
    </submittedName>
</protein>
<feature type="compositionally biased region" description="Polar residues" evidence="2">
    <location>
        <begin position="1"/>
        <end position="35"/>
    </location>
</feature>
<reference evidence="5" key="1">
    <citation type="journal article" date="2016" name="Proc. Natl. Acad. Sci. U.S.A.">
        <title>Comparative genomics of biotechnologically important yeasts.</title>
        <authorList>
            <person name="Riley R."/>
            <person name="Haridas S."/>
            <person name="Wolfe K.H."/>
            <person name="Lopes M.R."/>
            <person name="Hittinger C.T."/>
            <person name="Goeker M."/>
            <person name="Salamov A.A."/>
            <person name="Wisecaver J.H."/>
            <person name="Long T.M."/>
            <person name="Calvey C.H."/>
            <person name="Aerts A.L."/>
            <person name="Barry K.W."/>
            <person name="Choi C."/>
            <person name="Clum A."/>
            <person name="Coughlan A.Y."/>
            <person name="Deshpande S."/>
            <person name="Douglass A.P."/>
            <person name="Hanson S.J."/>
            <person name="Klenk H.-P."/>
            <person name="LaButti K.M."/>
            <person name="Lapidus A."/>
            <person name="Lindquist E.A."/>
            <person name="Lipzen A.M."/>
            <person name="Meier-Kolthoff J.P."/>
            <person name="Ohm R.A."/>
            <person name="Otillar R.P."/>
            <person name="Pangilinan J.L."/>
            <person name="Peng Y."/>
            <person name="Rokas A."/>
            <person name="Rosa C.A."/>
            <person name="Scheuner C."/>
            <person name="Sibirny A.A."/>
            <person name="Slot J.C."/>
            <person name="Stielow J.B."/>
            <person name="Sun H."/>
            <person name="Kurtzman C.P."/>
            <person name="Blackwell M."/>
            <person name="Grigoriev I.V."/>
            <person name="Jeffries T.W."/>
        </authorList>
    </citation>
    <scope>NUCLEOTIDE SEQUENCE [LARGE SCALE GENOMIC DNA]</scope>
    <source>
        <strain evidence="5">NRRL Y-1626</strain>
    </source>
</reference>
<dbReference type="AlphaFoldDB" id="A0A1B7TD71"/>
<dbReference type="EMBL" id="LXPE01000015">
    <property type="protein sequence ID" value="OBA26660.1"/>
    <property type="molecule type" value="Genomic_DNA"/>
</dbReference>
<evidence type="ECO:0000313" key="4">
    <source>
        <dbReference type="EMBL" id="OBA26660.1"/>
    </source>
</evidence>
<dbReference type="OrthoDB" id="1532798at2759"/>
<feature type="domain" description="Flavoprotein" evidence="3">
    <location>
        <begin position="390"/>
        <end position="628"/>
    </location>
</feature>
<dbReference type="GO" id="GO:0015937">
    <property type="term" value="P:coenzyme A biosynthetic process"/>
    <property type="evidence" value="ECO:0007669"/>
    <property type="project" value="TreeGrafter"/>
</dbReference>
<feature type="compositionally biased region" description="Low complexity" evidence="2">
    <location>
        <begin position="36"/>
        <end position="55"/>
    </location>
</feature>
<name>A0A1B7TD71_9ASCO</name>
<accession>A0A1B7TD71</accession>
<dbReference type="GO" id="GO:0004633">
    <property type="term" value="F:phosphopantothenoylcysteine decarboxylase activity"/>
    <property type="evidence" value="ECO:0007669"/>
    <property type="project" value="TreeGrafter"/>
</dbReference>
<feature type="compositionally biased region" description="Basic and acidic residues" evidence="2">
    <location>
        <begin position="651"/>
        <end position="689"/>
    </location>
</feature>
<gene>
    <name evidence="4" type="ORF">HANVADRAFT_56311</name>
</gene>
<comment type="similarity">
    <text evidence="1">Belongs to the HFCD (homooligomeric flavin containing Cys decarboxylase) superfamily.</text>
</comment>
<dbReference type="SUPFAM" id="SSF52507">
    <property type="entry name" value="Homo-oligomeric flavin-containing Cys decarboxylases, HFCD"/>
    <property type="match status" value="1"/>
</dbReference>
<evidence type="ECO:0000256" key="2">
    <source>
        <dbReference type="SAM" id="MobiDB-lite"/>
    </source>
</evidence>
<dbReference type="GO" id="GO:0010181">
    <property type="term" value="F:FMN binding"/>
    <property type="evidence" value="ECO:0007669"/>
    <property type="project" value="TreeGrafter"/>
</dbReference>
<feature type="region of interest" description="Disordered" evidence="2">
    <location>
        <begin position="266"/>
        <end position="324"/>
    </location>
</feature>
<dbReference type="PANTHER" id="PTHR14359">
    <property type="entry name" value="HOMO-OLIGOMERIC FLAVIN CONTAINING CYS DECARBOXYLASE FAMILY"/>
    <property type="match status" value="1"/>
</dbReference>
<keyword evidence="5" id="KW-1185">Reference proteome</keyword>
<dbReference type="InterPro" id="IPR036551">
    <property type="entry name" value="Flavin_trans-like"/>
</dbReference>
<evidence type="ECO:0000259" key="3">
    <source>
        <dbReference type="Pfam" id="PF02441"/>
    </source>
</evidence>
<feature type="compositionally biased region" description="Polar residues" evidence="2">
    <location>
        <begin position="63"/>
        <end position="78"/>
    </location>
</feature>
<dbReference type="Pfam" id="PF02441">
    <property type="entry name" value="Flavoprotein"/>
    <property type="match status" value="1"/>
</dbReference>
<feature type="compositionally biased region" description="Acidic residues" evidence="2">
    <location>
        <begin position="632"/>
        <end position="650"/>
    </location>
</feature>
<dbReference type="PANTHER" id="PTHR14359:SF17">
    <property type="entry name" value="PHOSPHOPANTOTHENOYLCYSTEINE DECARBOXYLASE SUBUNIT SIS2-RELATED"/>
    <property type="match status" value="1"/>
</dbReference>
<feature type="region of interest" description="Disordered" evidence="2">
    <location>
        <begin position="344"/>
        <end position="363"/>
    </location>
</feature>
<feature type="region of interest" description="Disordered" evidence="2">
    <location>
        <begin position="631"/>
        <end position="747"/>
    </location>
</feature>
<feature type="compositionally biased region" description="Basic and acidic residues" evidence="2">
    <location>
        <begin position="105"/>
        <end position="146"/>
    </location>
</feature>
<feature type="compositionally biased region" description="Acidic residues" evidence="2">
    <location>
        <begin position="707"/>
        <end position="747"/>
    </location>
</feature>
<sequence>MVATGTNGVTNESNPATPVNSTSNNTNIEPITKNRNSISNNPISPSTSIAASTTAQVPPKGIMNTSGTSGAIVSNTPSGIRKIPTVTFSDPKKVVVTPLQQHIQQHKEQQRELKEQKEQQRELKEQKEQQRELKEQKEQQKNELKGQKANTSGLNNEDIDNDAKKILHQKQKNIIDNMELGAKANESILQKDTLKSSPVSFQLVSPTGSSGSLTSSNVNSLKDGESYHLEKNLAKEPFFSNQQPQGTLRKDTITSESGNIKFQIPQRTASFKEHSQQVSSPLKNESTNNVSGREGGRSSSITNINNQKLQSPLSSVATTSTTNDGVGAPVVLSTSSDFVPTVSNTNATLENETAKETSEPPKTSEIMNLCGKETVKNIHPSLPLDDGRLHVLLGACGSLSVLKLKMLIKKLEDVYGGQKKVAIQVIVTDNAERLLYKRHQERQLMKEQKELKQQKMSSEQQALKDETPELLPAISEKAPTKQTGTIGNSKHSLDLPPHIQVWKDSDEWDVWQSRTDPVLHIELRRWADILVVAPMTANTLSKIALGLCDNLLTNVIRAWNPSSPILLAPSMVSQSYNSVITKRHLKFIKDEMPWITVFKPAEKIMGVHGDIGLGGMMDPHEIVNKIVKELGISDDEEDEEEEEEEEEEEVEEKKKNERKEEGEENDKGEIADTSKNGASDKNEIKDQEKSGVVSSVNNRVTLKKDPNEEEEEDDDDDSDDYDDDDDDDDEEDEEDEDEIMDEEDELDEFEIEQKEKQLNAEANMEVK</sequence>
<dbReference type="Proteomes" id="UP000092321">
    <property type="component" value="Unassembled WGS sequence"/>
</dbReference>
<dbReference type="Gene3D" id="3.40.50.1950">
    <property type="entry name" value="Flavin prenyltransferase-like"/>
    <property type="match status" value="1"/>
</dbReference>
<evidence type="ECO:0000256" key="1">
    <source>
        <dbReference type="ARBA" id="ARBA00038350"/>
    </source>
</evidence>
<evidence type="ECO:0000313" key="5">
    <source>
        <dbReference type="Proteomes" id="UP000092321"/>
    </source>
</evidence>
<dbReference type="InterPro" id="IPR003382">
    <property type="entry name" value="Flavoprotein"/>
</dbReference>
<comment type="caution">
    <text evidence="4">The sequence shown here is derived from an EMBL/GenBank/DDBJ whole genome shotgun (WGS) entry which is preliminary data.</text>
</comment>
<feature type="region of interest" description="Disordered" evidence="2">
    <location>
        <begin position="103"/>
        <end position="158"/>
    </location>
</feature>
<feature type="region of interest" description="Disordered" evidence="2">
    <location>
        <begin position="446"/>
        <end position="492"/>
    </location>
</feature>
<dbReference type="GO" id="GO:0071513">
    <property type="term" value="C:phosphopantothenoylcysteine decarboxylase complex"/>
    <property type="evidence" value="ECO:0007669"/>
    <property type="project" value="TreeGrafter"/>
</dbReference>